<evidence type="ECO:0000313" key="7">
    <source>
        <dbReference type="EMBL" id="OGK55216.1"/>
    </source>
</evidence>
<keyword evidence="2" id="KW-0698">rRNA processing</keyword>
<keyword evidence="4 7" id="KW-0808">Transferase</keyword>
<dbReference type="PIRSF" id="PIRSF005917">
    <property type="entry name" value="MTase_YraL"/>
    <property type="match status" value="1"/>
</dbReference>
<dbReference type="EMBL" id="MGAV01000008">
    <property type="protein sequence ID" value="OGK55216.1"/>
    <property type="molecule type" value="Genomic_DNA"/>
</dbReference>
<dbReference type="InterPro" id="IPR008189">
    <property type="entry name" value="rRNA_ssu_MeTfrase_I"/>
</dbReference>
<dbReference type="InterPro" id="IPR014777">
    <property type="entry name" value="4pyrrole_Mease_sub1"/>
</dbReference>
<dbReference type="CDD" id="cd11648">
    <property type="entry name" value="RsmI"/>
    <property type="match status" value="1"/>
</dbReference>
<dbReference type="Pfam" id="PF00590">
    <property type="entry name" value="TP_methylase"/>
    <property type="match status" value="1"/>
</dbReference>
<evidence type="ECO:0000256" key="5">
    <source>
        <dbReference type="ARBA" id="ARBA00022691"/>
    </source>
</evidence>
<dbReference type="InterPro" id="IPR035996">
    <property type="entry name" value="4pyrrol_Methylase_sf"/>
</dbReference>
<evidence type="ECO:0000256" key="1">
    <source>
        <dbReference type="ARBA" id="ARBA00022490"/>
    </source>
</evidence>
<dbReference type="GO" id="GO:0006364">
    <property type="term" value="P:rRNA processing"/>
    <property type="evidence" value="ECO:0007669"/>
    <property type="project" value="UniProtKB-KW"/>
</dbReference>
<keyword evidence="3 7" id="KW-0489">Methyltransferase</keyword>
<accession>A0A1F7JHX1</accession>
<dbReference type="Gene3D" id="3.30.950.10">
    <property type="entry name" value="Methyltransferase, Cobalt-precorrin-4 Transmethylase, Domain 2"/>
    <property type="match status" value="1"/>
</dbReference>
<dbReference type="GO" id="GO:0008168">
    <property type="term" value="F:methyltransferase activity"/>
    <property type="evidence" value="ECO:0007669"/>
    <property type="project" value="UniProtKB-KW"/>
</dbReference>
<dbReference type="GO" id="GO:0032259">
    <property type="term" value="P:methylation"/>
    <property type="evidence" value="ECO:0007669"/>
    <property type="project" value="UniProtKB-KW"/>
</dbReference>
<dbReference type="SUPFAM" id="SSF53790">
    <property type="entry name" value="Tetrapyrrole methylase"/>
    <property type="match status" value="1"/>
</dbReference>
<proteinExistence type="predicted"/>
<evidence type="ECO:0000256" key="4">
    <source>
        <dbReference type="ARBA" id="ARBA00022679"/>
    </source>
</evidence>
<keyword evidence="1" id="KW-0963">Cytoplasm</keyword>
<dbReference type="AlphaFoldDB" id="A0A1F7JHX1"/>
<name>A0A1F7JHX1_9BACT</name>
<dbReference type="Gene3D" id="3.40.1010.10">
    <property type="entry name" value="Cobalt-precorrin-4 Transmethylase, Domain 1"/>
    <property type="match status" value="1"/>
</dbReference>
<dbReference type="PANTHER" id="PTHR46111:SF1">
    <property type="entry name" value="RIBOSOMAL RNA SMALL SUBUNIT METHYLTRANSFERASE I"/>
    <property type="match status" value="1"/>
</dbReference>
<dbReference type="InterPro" id="IPR014776">
    <property type="entry name" value="4pyrrole_Mease_sub2"/>
</dbReference>
<evidence type="ECO:0000256" key="2">
    <source>
        <dbReference type="ARBA" id="ARBA00022552"/>
    </source>
</evidence>
<comment type="caution">
    <text evidence="7">The sequence shown here is derived from an EMBL/GenBank/DDBJ whole genome shotgun (WGS) entry which is preliminary data.</text>
</comment>
<organism evidence="7 8">
    <name type="scientific">Candidatus Roizmanbacteria bacterium RIFCSPLOWO2_02_FULL_36_11</name>
    <dbReference type="NCBI Taxonomy" id="1802071"/>
    <lineage>
        <taxon>Bacteria</taxon>
        <taxon>Candidatus Roizmaniibacteriota</taxon>
    </lineage>
</organism>
<dbReference type="NCBIfam" id="TIGR00096">
    <property type="entry name" value="16S rRNA (cytidine(1402)-2'-O)-methyltransferase"/>
    <property type="match status" value="1"/>
</dbReference>
<evidence type="ECO:0000259" key="6">
    <source>
        <dbReference type="Pfam" id="PF00590"/>
    </source>
</evidence>
<evidence type="ECO:0000256" key="3">
    <source>
        <dbReference type="ARBA" id="ARBA00022603"/>
    </source>
</evidence>
<feature type="domain" description="Tetrapyrrole methylase" evidence="6">
    <location>
        <begin position="1"/>
        <end position="213"/>
    </location>
</feature>
<reference evidence="7 8" key="1">
    <citation type="journal article" date="2016" name="Nat. Commun.">
        <title>Thousands of microbial genomes shed light on interconnected biogeochemical processes in an aquifer system.</title>
        <authorList>
            <person name="Anantharaman K."/>
            <person name="Brown C.T."/>
            <person name="Hug L.A."/>
            <person name="Sharon I."/>
            <person name="Castelle C.J."/>
            <person name="Probst A.J."/>
            <person name="Thomas B.C."/>
            <person name="Singh A."/>
            <person name="Wilkins M.J."/>
            <person name="Karaoz U."/>
            <person name="Brodie E.L."/>
            <person name="Williams K.H."/>
            <person name="Hubbard S.S."/>
            <person name="Banfield J.F."/>
        </authorList>
    </citation>
    <scope>NUCLEOTIDE SEQUENCE [LARGE SCALE GENOMIC DNA]</scope>
</reference>
<gene>
    <name evidence="7" type="ORF">A3H78_04220</name>
</gene>
<sequence>MLYIVATPIGNIEDTSLRAVKTLIQSDVLLVEDTATFDSYYKRIQSIFCITAKENQKIIHFHKENEFLKIPECISLLKEDKLISLVSESGLPTISDPGYILIDRLIKMNIKYSVIPGPTAFTTAAVMSGFPLNHIIYLGFLPKKEQQIIHLINNLSHSQLINIKPTIVFYESPHRIKKTLEIIYQILPDCSIAVCREMTKKFEEIIRGDIKNLKKEDYKGELTVVIQIKS</sequence>
<evidence type="ECO:0000313" key="8">
    <source>
        <dbReference type="Proteomes" id="UP000177418"/>
    </source>
</evidence>
<dbReference type="PANTHER" id="PTHR46111">
    <property type="entry name" value="RIBOSOMAL RNA SMALL SUBUNIT METHYLTRANSFERASE I"/>
    <property type="match status" value="1"/>
</dbReference>
<dbReference type="InterPro" id="IPR000878">
    <property type="entry name" value="4pyrrol_Mease"/>
</dbReference>
<keyword evidence="5" id="KW-0949">S-adenosyl-L-methionine</keyword>
<protein>
    <submittedName>
        <fullName evidence="7">16S rRNA (Cytidine(1402)-2'-O)-methyltransferase</fullName>
    </submittedName>
</protein>
<dbReference type="Proteomes" id="UP000177418">
    <property type="component" value="Unassembled WGS sequence"/>
</dbReference>